<dbReference type="RefSeq" id="WP_089212091.1">
    <property type="nucleotide sequence ID" value="NZ_FZOD01000058.1"/>
</dbReference>
<keyword evidence="1" id="KW-1133">Transmembrane helix</keyword>
<dbReference type="AlphaFoldDB" id="A0A239NIX7"/>
<evidence type="ECO:0000313" key="3">
    <source>
        <dbReference type="Proteomes" id="UP000198282"/>
    </source>
</evidence>
<evidence type="ECO:0000313" key="2">
    <source>
        <dbReference type="EMBL" id="SNT54354.1"/>
    </source>
</evidence>
<evidence type="ECO:0008006" key="4">
    <source>
        <dbReference type="Google" id="ProtNLM"/>
    </source>
</evidence>
<protein>
    <recommendedName>
        <fullName evidence="4">Pentapeptide repeat-containing protein</fullName>
    </recommendedName>
</protein>
<proteinExistence type="predicted"/>
<evidence type="ECO:0000256" key="1">
    <source>
        <dbReference type="SAM" id="Phobius"/>
    </source>
</evidence>
<keyword evidence="1" id="KW-0472">Membrane</keyword>
<feature type="transmembrane region" description="Helical" evidence="1">
    <location>
        <begin position="345"/>
        <end position="370"/>
    </location>
</feature>
<dbReference type="Proteomes" id="UP000198282">
    <property type="component" value="Unassembled WGS sequence"/>
</dbReference>
<feature type="transmembrane region" description="Helical" evidence="1">
    <location>
        <begin position="239"/>
        <end position="259"/>
    </location>
</feature>
<keyword evidence="1" id="KW-0812">Transmembrane</keyword>
<gene>
    <name evidence="2" type="ORF">SAMN05216276_105835</name>
</gene>
<sequence>MTVIDEASLFRACAAGRVPRAQDGEELVVEGSLVRELCRRDREEIDPRGLAIERARIGGDLDLSGMEISFPLRFTDCVFDRPVHLDGADLHMLAFDGCTIPGVMANGLRVRRDLDLSRSHITGDLWTSASTSCSAAVWLCESEIAGFVYDRFDGAWDWRARRDWLRGMVPFDAGPYEQAARVFRRHGHSVEAERLLIEQRRQARRAPSPGGRSPRRVIRNARDLLYGLTVGYGYRPGRVLWLLGALLALVGVMMLSPAVQQTLRATDPRGNVYVVDGRLVTVDDVATPEDGTATAAGRDARPGPCGDGQVRCFDPLFYTVDTVVPLISLGQRATWYPETRSPAGAMVSALLNVAGLLGWLLSTVVVLSFARLARPV</sequence>
<dbReference type="OrthoDB" id="5194370at2"/>
<reference evidence="2 3" key="1">
    <citation type="submission" date="2017-06" db="EMBL/GenBank/DDBJ databases">
        <authorList>
            <person name="Kim H.J."/>
            <person name="Triplett B.A."/>
        </authorList>
    </citation>
    <scope>NUCLEOTIDE SEQUENCE [LARGE SCALE GENOMIC DNA]</scope>
    <source>
        <strain evidence="2 3">CGMCC 4.2132</strain>
    </source>
</reference>
<name>A0A239NIX7_9ACTN</name>
<keyword evidence="3" id="KW-1185">Reference proteome</keyword>
<dbReference type="EMBL" id="FZOD01000058">
    <property type="protein sequence ID" value="SNT54354.1"/>
    <property type="molecule type" value="Genomic_DNA"/>
</dbReference>
<accession>A0A239NIX7</accession>
<organism evidence="2 3">
    <name type="scientific">Streptosporangium subroseum</name>
    <dbReference type="NCBI Taxonomy" id="106412"/>
    <lineage>
        <taxon>Bacteria</taxon>
        <taxon>Bacillati</taxon>
        <taxon>Actinomycetota</taxon>
        <taxon>Actinomycetes</taxon>
        <taxon>Streptosporangiales</taxon>
        <taxon>Streptosporangiaceae</taxon>
        <taxon>Streptosporangium</taxon>
    </lineage>
</organism>